<evidence type="ECO:0000259" key="8">
    <source>
        <dbReference type="PROSITE" id="PS50173"/>
    </source>
</evidence>
<dbReference type="PANTHER" id="PTHR11076:SF35">
    <property type="entry name" value="DNA REPAIR PROTEIN HOMOLOG YOBH"/>
    <property type="match status" value="1"/>
</dbReference>
<protein>
    <recommendedName>
        <fullName evidence="6">DNA polymerase IV</fullName>
        <shortName evidence="6">Pol IV</shortName>
        <ecNumber evidence="6">2.7.7.7</ecNumber>
    </recommendedName>
</protein>
<dbReference type="InterPro" id="IPR036775">
    <property type="entry name" value="DNA_pol_Y-fam_lit_finger_sf"/>
</dbReference>
<comment type="catalytic activity">
    <reaction evidence="6">
        <text>DNA(n) + a 2'-deoxyribonucleoside 5'-triphosphate = DNA(n+1) + diphosphate</text>
        <dbReference type="Rhea" id="RHEA:22508"/>
        <dbReference type="Rhea" id="RHEA-COMP:17339"/>
        <dbReference type="Rhea" id="RHEA-COMP:17340"/>
        <dbReference type="ChEBI" id="CHEBI:33019"/>
        <dbReference type="ChEBI" id="CHEBI:61560"/>
        <dbReference type="ChEBI" id="CHEBI:173112"/>
        <dbReference type="EC" id="2.7.7.7"/>
    </reaction>
</comment>
<name>A0A7G9G464_9FIRM</name>
<dbReference type="CDD" id="cd03586">
    <property type="entry name" value="PolY_Pol_IV_kappa"/>
    <property type="match status" value="1"/>
</dbReference>
<accession>A0A7G9G464</accession>
<dbReference type="Gene3D" id="3.40.1170.60">
    <property type="match status" value="1"/>
</dbReference>
<comment type="subunit">
    <text evidence="6">Monomer.</text>
</comment>
<feature type="domain" description="UmuC" evidence="8">
    <location>
        <begin position="6"/>
        <end position="194"/>
    </location>
</feature>
<dbReference type="Proteomes" id="UP000515823">
    <property type="component" value="Chromosome"/>
</dbReference>
<dbReference type="GO" id="GO:0006261">
    <property type="term" value="P:DNA-templated DNA replication"/>
    <property type="evidence" value="ECO:0007669"/>
    <property type="project" value="UniProtKB-UniRule"/>
</dbReference>
<evidence type="ECO:0000313" key="9">
    <source>
        <dbReference type="EMBL" id="QNM05596.1"/>
    </source>
</evidence>
<dbReference type="InterPro" id="IPR001126">
    <property type="entry name" value="UmuC"/>
</dbReference>
<evidence type="ECO:0000256" key="3">
    <source>
        <dbReference type="ARBA" id="ARBA00022695"/>
    </source>
</evidence>
<gene>
    <name evidence="6" type="primary">dinB</name>
    <name evidence="9" type="ORF">H9Q78_14400</name>
</gene>
<dbReference type="RefSeq" id="WP_249302733.1">
    <property type="nucleotide sequence ID" value="NZ_CP060634.1"/>
</dbReference>
<reference evidence="9 10" key="1">
    <citation type="submission" date="2020-08" db="EMBL/GenBank/DDBJ databases">
        <authorList>
            <person name="Liu C."/>
            <person name="Sun Q."/>
        </authorList>
    </citation>
    <scope>NUCLEOTIDE SEQUENCE [LARGE SCALE GENOMIC DNA]</scope>
    <source>
        <strain evidence="9 10">NSJ-38</strain>
    </source>
</reference>
<evidence type="ECO:0000256" key="6">
    <source>
        <dbReference type="HAMAP-Rule" id="MF_01113"/>
    </source>
</evidence>
<dbReference type="GO" id="GO:0006281">
    <property type="term" value="P:DNA repair"/>
    <property type="evidence" value="ECO:0007669"/>
    <property type="project" value="UniProtKB-UniRule"/>
</dbReference>
<feature type="site" description="Substrate discrimination" evidence="6">
    <location>
        <position position="15"/>
    </location>
</feature>
<evidence type="ECO:0000256" key="7">
    <source>
        <dbReference type="SAM" id="MobiDB-lite"/>
    </source>
</evidence>
<dbReference type="GO" id="GO:0003684">
    <property type="term" value="F:damaged DNA binding"/>
    <property type="evidence" value="ECO:0007669"/>
    <property type="project" value="InterPro"/>
</dbReference>
<organism evidence="9 10">
    <name type="scientific">Qiania dongpingensis</name>
    <dbReference type="NCBI Taxonomy" id="2763669"/>
    <lineage>
        <taxon>Bacteria</taxon>
        <taxon>Bacillati</taxon>
        <taxon>Bacillota</taxon>
        <taxon>Clostridia</taxon>
        <taxon>Lachnospirales</taxon>
        <taxon>Lachnospiraceae</taxon>
        <taxon>Qiania</taxon>
    </lineage>
</organism>
<dbReference type="GO" id="GO:0042276">
    <property type="term" value="P:error-prone translesion synthesis"/>
    <property type="evidence" value="ECO:0007669"/>
    <property type="project" value="TreeGrafter"/>
</dbReference>
<sequence length="419" mass="46724">MNTPLYFHIDVNSAYLSWTAVRELKNGNTQDLRLIASAIGGDREKRHGIILAKSPLARACGVRTGEPVASALKKCPDLKLIPPDFELYDTNSRAFLDILKRYSPLVEPFSIDEAFMDMTGTGLLYDSPVSAAESIRQTIKEELGFTVNIGISKNRLLAKMASDFEKPDKVHTLFPEEIAEKMWPLDIRELYMVGRSAEATLRKLGIHTIGDLAVSNPVTIKAHLKKHGETLFRYAHGLDDGQLLSPASKGKEVGNSTTLPHDVESAGEAKNILLSLCETVCTRLRHDGLRASCVSVRITDCEFVSHTHQRILPVTTNVTGEVFSAVLSLFSEMWDGTPIRLLGVQTSHITEDSYRQYNLFDSGKFDKMEKLDSAIDEIRKKFGEDSIKRASFLNSETNHMAGRFPKNKRGKTSMPQELR</sequence>
<dbReference type="InterPro" id="IPR022880">
    <property type="entry name" value="DNApol_IV"/>
</dbReference>
<dbReference type="InterPro" id="IPR017961">
    <property type="entry name" value="DNA_pol_Y-fam_little_finger"/>
</dbReference>
<dbReference type="PANTHER" id="PTHR11076">
    <property type="entry name" value="DNA REPAIR POLYMERASE UMUC / TRANSFERASE FAMILY MEMBER"/>
    <property type="match status" value="1"/>
</dbReference>
<keyword evidence="6" id="KW-0235">DNA replication</keyword>
<proteinExistence type="inferred from homology"/>
<comment type="function">
    <text evidence="6">Poorly processive, error-prone DNA polymerase involved in untargeted mutagenesis. Copies undamaged DNA at stalled replication forks, which arise in vivo from mismatched or misaligned primer ends. These misaligned primers can be extended by PolIV. Exhibits no 3'-5' exonuclease (proofreading) activity. May be involved in translesional synthesis, in conjunction with the beta clamp from PolIII.</text>
</comment>
<dbReference type="SUPFAM" id="SSF56672">
    <property type="entry name" value="DNA/RNA polymerases"/>
    <property type="match status" value="1"/>
</dbReference>
<dbReference type="EC" id="2.7.7.7" evidence="6"/>
<dbReference type="GO" id="GO:0000287">
    <property type="term" value="F:magnesium ion binding"/>
    <property type="evidence" value="ECO:0007669"/>
    <property type="project" value="UniProtKB-UniRule"/>
</dbReference>
<evidence type="ECO:0000313" key="10">
    <source>
        <dbReference type="Proteomes" id="UP000515823"/>
    </source>
</evidence>
<dbReference type="Gene3D" id="1.10.150.20">
    <property type="entry name" value="5' to 3' exonuclease, C-terminal subdomain"/>
    <property type="match status" value="1"/>
</dbReference>
<dbReference type="SUPFAM" id="SSF100879">
    <property type="entry name" value="Lesion bypass DNA polymerase (Y-family), little finger domain"/>
    <property type="match status" value="1"/>
</dbReference>
<dbReference type="EMBL" id="CP060634">
    <property type="protein sequence ID" value="QNM05596.1"/>
    <property type="molecule type" value="Genomic_DNA"/>
</dbReference>
<dbReference type="InterPro" id="IPR050116">
    <property type="entry name" value="DNA_polymerase-Y"/>
</dbReference>
<evidence type="ECO:0000256" key="1">
    <source>
        <dbReference type="ARBA" id="ARBA00010945"/>
    </source>
</evidence>
<keyword evidence="3 6" id="KW-0548">Nucleotidyltransferase</keyword>
<evidence type="ECO:0000256" key="2">
    <source>
        <dbReference type="ARBA" id="ARBA00022457"/>
    </source>
</evidence>
<dbReference type="HAMAP" id="MF_01113">
    <property type="entry name" value="DNApol_IV"/>
    <property type="match status" value="1"/>
</dbReference>
<keyword evidence="6" id="KW-0808">Transferase</keyword>
<keyword evidence="6" id="KW-0460">Magnesium</keyword>
<dbReference type="Gene3D" id="3.30.70.270">
    <property type="match status" value="1"/>
</dbReference>
<dbReference type="KEGG" id="qdo:H9Q78_14400"/>
<dbReference type="InterPro" id="IPR043128">
    <property type="entry name" value="Rev_trsase/Diguanyl_cyclase"/>
</dbReference>
<dbReference type="GO" id="GO:0005829">
    <property type="term" value="C:cytosol"/>
    <property type="evidence" value="ECO:0007669"/>
    <property type="project" value="TreeGrafter"/>
</dbReference>
<comment type="cofactor">
    <cofactor evidence="6">
        <name>Mg(2+)</name>
        <dbReference type="ChEBI" id="CHEBI:18420"/>
    </cofactor>
    <text evidence="6">Binds 2 magnesium ions per subunit.</text>
</comment>
<dbReference type="InterPro" id="IPR024728">
    <property type="entry name" value="PolY_HhH_motif"/>
</dbReference>
<evidence type="ECO:0000256" key="4">
    <source>
        <dbReference type="ARBA" id="ARBA00022763"/>
    </source>
</evidence>
<dbReference type="PROSITE" id="PS50173">
    <property type="entry name" value="UMUC"/>
    <property type="match status" value="1"/>
</dbReference>
<comment type="similarity">
    <text evidence="1 6">Belongs to the DNA polymerase type-Y family.</text>
</comment>
<dbReference type="Pfam" id="PF11799">
    <property type="entry name" value="IMS_C"/>
    <property type="match status" value="1"/>
</dbReference>
<keyword evidence="4 6" id="KW-0227">DNA damage</keyword>
<feature type="region of interest" description="Disordered" evidence="7">
    <location>
        <begin position="398"/>
        <end position="419"/>
    </location>
</feature>
<dbReference type="GO" id="GO:0003887">
    <property type="term" value="F:DNA-directed DNA polymerase activity"/>
    <property type="evidence" value="ECO:0007669"/>
    <property type="project" value="UniProtKB-UniRule"/>
</dbReference>
<feature type="binding site" evidence="6">
    <location>
        <position position="112"/>
    </location>
    <ligand>
        <name>Mg(2+)</name>
        <dbReference type="ChEBI" id="CHEBI:18420"/>
    </ligand>
</feature>
<keyword evidence="6" id="KW-0234">DNA repair</keyword>
<keyword evidence="6" id="KW-0963">Cytoplasm</keyword>
<dbReference type="InterPro" id="IPR043502">
    <property type="entry name" value="DNA/RNA_pol_sf"/>
</dbReference>
<dbReference type="GO" id="GO:0009432">
    <property type="term" value="P:SOS response"/>
    <property type="evidence" value="ECO:0007669"/>
    <property type="project" value="TreeGrafter"/>
</dbReference>
<feature type="active site" evidence="6">
    <location>
        <position position="113"/>
    </location>
</feature>
<keyword evidence="5 6" id="KW-0239">DNA-directed DNA polymerase</keyword>
<comment type="subcellular location">
    <subcellularLocation>
        <location evidence="6">Cytoplasm</location>
    </subcellularLocation>
</comment>
<keyword evidence="10" id="KW-1185">Reference proteome</keyword>
<keyword evidence="6" id="KW-0238">DNA-binding</keyword>
<dbReference type="AlphaFoldDB" id="A0A7G9G464"/>
<keyword evidence="6" id="KW-0479">Metal-binding</keyword>
<evidence type="ECO:0000256" key="5">
    <source>
        <dbReference type="ARBA" id="ARBA00022932"/>
    </source>
</evidence>
<feature type="binding site" evidence="6">
    <location>
        <position position="10"/>
    </location>
    <ligand>
        <name>Mg(2+)</name>
        <dbReference type="ChEBI" id="CHEBI:18420"/>
    </ligand>
</feature>
<dbReference type="Pfam" id="PF11798">
    <property type="entry name" value="IMS_HHH"/>
    <property type="match status" value="1"/>
</dbReference>
<dbReference type="Gene3D" id="3.30.1490.100">
    <property type="entry name" value="DNA polymerase, Y-family, little finger domain"/>
    <property type="match status" value="1"/>
</dbReference>
<keyword evidence="2 6" id="KW-0515">Mutator protein</keyword>
<dbReference type="Pfam" id="PF00817">
    <property type="entry name" value="IMS"/>
    <property type="match status" value="1"/>
</dbReference>